<evidence type="ECO:0000313" key="4">
    <source>
        <dbReference type="Proteomes" id="UP000176501"/>
    </source>
</evidence>
<keyword evidence="2" id="KW-1133">Transmembrane helix</keyword>
<reference evidence="3 4" key="1">
    <citation type="journal article" date="2016" name="Nat. Commun.">
        <title>Thousands of microbial genomes shed light on interconnected biogeochemical processes in an aquifer system.</title>
        <authorList>
            <person name="Anantharaman K."/>
            <person name="Brown C.T."/>
            <person name="Hug L.A."/>
            <person name="Sharon I."/>
            <person name="Castelle C.J."/>
            <person name="Probst A.J."/>
            <person name="Thomas B.C."/>
            <person name="Singh A."/>
            <person name="Wilkins M.J."/>
            <person name="Karaoz U."/>
            <person name="Brodie E.L."/>
            <person name="Williams K.H."/>
            <person name="Hubbard S.S."/>
            <person name="Banfield J.F."/>
        </authorList>
    </citation>
    <scope>NUCLEOTIDE SEQUENCE [LARGE SCALE GENOMIC DNA]</scope>
</reference>
<accession>A0A1F7W6M2</accession>
<gene>
    <name evidence="3" type="ORF">A2304_00295</name>
</gene>
<protein>
    <submittedName>
        <fullName evidence="3">Uncharacterized protein</fullName>
    </submittedName>
</protein>
<evidence type="ECO:0000256" key="2">
    <source>
        <dbReference type="SAM" id="Phobius"/>
    </source>
</evidence>
<feature type="compositionally biased region" description="Low complexity" evidence="1">
    <location>
        <begin position="201"/>
        <end position="218"/>
    </location>
</feature>
<name>A0A1F7W6M2_9BACT</name>
<organism evidence="3 4">
    <name type="scientific">Candidatus Uhrbacteria bacterium RIFOXYB2_FULL_57_15</name>
    <dbReference type="NCBI Taxonomy" id="1802422"/>
    <lineage>
        <taxon>Bacteria</taxon>
        <taxon>Candidatus Uhriibacteriota</taxon>
    </lineage>
</organism>
<keyword evidence="2" id="KW-0472">Membrane</keyword>
<keyword evidence="2" id="KW-0812">Transmembrane</keyword>
<sequence>MAGKRNWMRADPETDAAKEAAWRDFAGGKAPHRAWYYSLRFRGDLEDHAFRGALRDAFWSAATKKRLVPNVDVKVDHVGVLPGVPILRVSMPERLVVSFTIGDMAFALYKAMVDDRTLDFGRDWGGLRGSEESGGRAHTVVGDIGMMMDGEDVPPPAAMLRVNEDRARAAEHVRVPSRVPPAHVVRPRMPPRPPHDQPVIVAPSPSPNPSASSALPVPRATTRDPWATFGEPRDAAAGVPREPDPPFVRRPESDSADLFFRAPPPGHPLVLFVIAVLVIAVLCLFVILSSFPAI</sequence>
<dbReference type="EMBL" id="MGFE01000021">
    <property type="protein sequence ID" value="OGL98276.1"/>
    <property type="molecule type" value="Genomic_DNA"/>
</dbReference>
<dbReference type="AlphaFoldDB" id="A0A1F7W6M2"/>
<evidence type="ECO:0000256" key="1">
    <source>
        <dbReference type="SAM" id="MobiDB-lite"/>
    </source>
</evidence>
<feature type="region of interest" description="Disordered" evidence="1">
    <location>
        <begin position="201"/>
        <end position="246"/>
    </location>
</feature>
<proteinExistence type="predicted"/>
<evidence type="ECO:0000313" key="3">
    <source>
        <dbReference type="EMBL" id="OGL98276.1"/>
    </source>
</evidence>
<dbReference type="Proteomes" id="UP000176501">
    <property type="component" value="Unassembled WGS sequence"/>
</dbReference>
<comment type="caution">
    <text evidence="3">The sequence shown here is derived from an EMBL/GenBank/DDBJ whole genome shotgun (WGS) entry which is preliminary data.</text>
</comment>
<feature type="transmembrane region" description="Helical" evidence="2">
    <location>
        <begin position="269"/>
        <end position="291"/>
    </location>
</feature>